<dbReference type="EMBL" id="REGN01011663">
    <property type="protein sequence ID" value="RMZ97069.1"/>
    <property type="molecule type" value="Genomic_DNA"/>
</dbReference>
<organism evidence="1 2">
    <name type="scientific">Brachionus plicatilis</name>
    <name type="common">Marine rotifer</name>
    <name type="synonym">Brachionus muelleri</name>
    <dbReference type="NCBI Taxonomy" id="10195"/>
    <lineage>
        <taxon>Eukaryota</taxon>
        <taxon>Metazoa</taxon>
        <taxon>Spiralia</taxon>
        <taxon>Gnathifera</taxon>
        <taxon>Rotifera</taxon>
        <taxon>Eurotatoria</taxon>
        <taxon>Monogononta</taxon>
        <taxon>Pseudotrocha</taxon>
        <taxon>Ploima</taxon>
        <taxon>Brachionidae</taxon>
        <taxon>Brachionus</taxon>
    </lineage>
</organism>
<accession>A0A3M7PDJ9</accession>
<reference evidence="1 2" key="1">
    <citation type="journal article" date="2018" name="Sci. Rep.">
        <title>Genomic signatures of local adaptation to the degree of environmental predictability in rotifers.</title>
        <authorList>
            <person name="Franch-Gras L."/>
            <person name="Hahn C."/>
            <person name="Garcia-Roger E.M."/>
            <person name="Carmona M.J."/>
            <person name="Serra M."/>
            <person name="Gomez A."/>
        </authorList>
    </citation>
    <scope>NUCLEOTIDE SEQUENCE [LARGE SCALE GENOMIC DNA]</scope>
    <source>
        <strain evidence="1">HYR1</strain>
    </source>
</reference>
<dbReference type="AlphaFoldDB" id="A0A3M7PDJ9"/>
<protein>
    <submittedName>
        <fullName evidence="1">Uncharacterized protein</fullName>
    </submittedName>
</protein>
<evidence type="ECO:0000313" key="1">
    <source>
        <dbReference type="EMBL" id="RMZ97069.1"/>
    </source>
</evidence>
<gene>
    <name evidence="1" type="ORF">BpHYR1_023889</name>
</gene>
<keyword evidence="2" id="KW-1185">Reference proteome</keyword>
<dbReference type="Proteomes" id="UP000276133">
    <property type="component" value="Unassembled WGS sequence"/>
</dbReference>
<proteinExistence type="predicted"/>
<sequence length="88" mass="10245">MQQKVLFNFIYFIKCLKGDVKLQTKKYAFTNKKINIRALIVQKHLSSGTQIFRHLSTLMVDFLKTVEDQADHFEHVVLVAHVLLNKTA</sequence>
<comment type="caution">
    <text evidence="1">The sequence shown here is derived from an EMBL/GenBank/DDBJ whole genome shotgun (WGS) entry which is preliminary data.</text>
</comment>
<name>A0A3M7PDJ9_BRAPC</name>
<evidence type="ECO:0000313" key="2">
    <source>
        <dbReference type="Proteomes" id="UP000276133"/>
    </source>
</evidence>